<feature type="compositionally biased region" description="Low complexity" evidence="1">
    <location>
        <begin position="633"/>
        <end position="648"/>
    </location>
</feature>
<feature type="region of interest" description="Disordered" evidence="1">
    <location>
        <begin position="626"/>
        <end position="648"/>
    </location>
</feature>
<dbReference type="EMBL" id="FN654360">
    <property type="protein sequence ID" value="CBY32586.1"/>
    <property type="molecule type" value="Genomic_DNA"/>
</dbReference>
<feature type="compositionally biased region" description="Basic and acidic residues" evidence="1">
    <location>
        <begin position="32"/>
        <end position="52"/>
    </location>
</feature>
<accession>E4YAJ9</accession>
<sequence length="683" mass="76787">MSSLDVTSDFSDNSLELSDNSSDKSSSASFSEIKEDSVLLSDRSDSSHEEECIRRRNPAGIAAFKKKILDHLRSDRQKTEVQRDACSPLKRQESLEVASVAKRKCYRASSDSTVSSTDSESNYELDQMIIDASKYLDEISTEGEFYKAFSRENRRVALKGFPEKTNRDDIMSLLSTYGLSFDTVHMDRNGASCKIRNELHNNPVEGEIHRLQVHWIDRIHDVFKSHENLYSAVLFISIDACDELKIRDLIDKIREHEKPIYISKVNLDDANYKYLITEFDTPETAANAHRFINESDDFKQVSFCVPRYSAIVLQKSLETIYEKFNDFAINDGSFGLLKTPPKRETQTVRSELSVTSTMSSAPTNCSTPVLVQNSYYQTQITNSSQPYHHQQHDNYSRATHSYFCQQTVYPNSTMITPATNTQTCQTSYTNAQCSAQFQSAHYAQKCTTGLSGSATSTPCYGALQASTFASSSAQPQFDVQQWQAQPSSAPPQQLRASCIPFSHRRALSYAHHPQFQARESLCQDLFNVGTADPSTNQRIAQERTRKMYEEKERKRMQQAFRRAEQKIYAFKAPNRASESNSAPSYFDHINSETIQGQNSASLESVQDSPKSSNYLGNQLMKSLDLISPDKTSRNPSSLSFNSTSSASTNYEDLSFSGSPAVYPEFFTGFTGQLVGCGGPPPTY</sequence>
<feature type="compositionally biased region" description="Low complexity" evidence="1">
    <location>
        <begin position="8"/>
        <end position="31"/>
    </location>
</feature>
<feature type="region of interest" description="Disordered" evidence="1">
    <location>
        <begin position="1"/>
        <end position="52"/>
    </location>
</feature>
<reference evidence="2" key="1">
    <citation type="journal article" date="2010" name="Science">
        <title>Plasticity of animal genome architecture unmasked by rapid evolution of a pelagic tunicate.</title>
        <authorList>
            <person name="Denoeud F."/>
            <person name="Henriet S."/>
            <person name="Mungpakdee S."/>
            <person name="Aury J.M."/>
            <person name="Da Silva C."/>
            <person name="Brinkmann H."/>
            <person name="Mikhaleva J."/>
            <person name="Olsen L.C."/>
            <person name="Jubin C."/>
            <person name="Canestro C."/>
            <person name="Bouquet J.M."/>
            <person name="Danks G."/>
            <person name="Poulain J."/>
            <person name="Campsteijn C."/>
            <person name="Adamski M."/>
            <person name="Cross I."/>
            <person name="Yadetie F."/>
            <person name="Muffato M."/>
            <person name="Louis A."/>
            <person name="Butcher S."/>
            <person name="Tsagkogeorga G."/>
            <person name="Konrad A."/>
            <person name="Singh S."/>
            <person name="Jensen M.F."/>
            <person name="Cong E.H."/>
            <person name="Eikeseth-Otteraa H."/>
            <person name="Noel B."/>
            <person name="Anthouard V."/>
            <person name="Porcel B.M."/>
            <person name="Kachouri-Lafond R."/>
            <person name="Nishino A."/>
            <person name="Ugolini M."/>
            <person name="Chourrout P."/>
            <person name="Nishida H."/>
            <person name="Aasland R."/>
            <person name="Huzurbazar S."/>
            <person name="Westhof E."/>
            <person name="Delsuc F."/>
            <person name="Lehrach H."/>
            <person name="Reinhardt R."/>
            <person name="Weissenbach J."/>
            <person name="Roy S.W."/>
            <person name="Artiguenave F."/>
            <person name="Postlethwait J.H."/>
            <person name="Manak J.R."/>
            <person name="Thompson E.M."/>
            <person name="Jaillon O."/>
            <person name="Du Pasquier L."/>
            <person name="Boudinot P."/>
            <person name="Liberles D.A."/>
            <person name="Volff J.N."/>
            <person name="Philippe H."/>
            <person name="Lenhard B."/>
            <person name="Roest Crollius H."/>
            <person name="Wincker P."/>
            <person name="Chourrout D."/>
        </authorList>
    </citation>
    <scope>NUCLEOTIDE SEQUENCE [LARGE SCALE GENOMIC DNA]</scope>
</reference>
<gene>
    <name evidence="2" type="ORF">GSOID_T00031926001</name>
</gene>
<evidence type="ECO:0000313" key="2">
    <source>
        <dbReference type="EMBL" id="CBY32586.1"/>
    </source>
</evidence>
<dbReference type="AlphaFoldDB" id="E4YAJ9"/>
<organism evidence="2">
    <name type="scientific">Oikopleura dioica</name>
    <name type="common">Tunicate</name>
    <dbReference type="NCBI Taxonomy" id="34765"/>
    <lineage>
        <taxon>Eukaryota</taxon>
        <taxon>Metazoa</taxon>
        <taxon>Chordata</taxon>
        <taxon>Tunicata</taxon>
        <taxon>Appendicularia</taxon>
        <taxon>Copelata</taxon>
        <taxon>Oikopleuridae</taxon>
        <taxon>Oikopleura</taxon>
    </lineage>
</organism>
<proteinExistence type="predicted"/>
<protein>
    <submittedName>
        <fullName evidence="2">Uncharacterized protein</fullName>
    </submittedName>
</protein>
<name>E4YAJ9_OIKDI</name>
<dbReference type="Proteomes" id="UP000011014">
    <property type="component" value="Unassembled WGS sequence"/>
</dbReference>
<evidence type="ECO:0000256" key="1">
    <source>
        <dbReference type="SAM" id="MobiDB-lite"/>
    </source>
</evidence>